<dbReference type="GO" id="GO:0006633">
    <property type="term" value="P:fatty acid biosynthetic process"/>
    <property type="evidence" value="ECO:0007669"/>
    <property type="project" value="TreeGrafter"/>
</dbReference>
<feature type="non-terminal residue" evidence="3">
    <location>
        <position position="179"/>
    </location>
</feature>
<gene>
    <name evidence="3" type="ORF">H0H28_10015</name>
</gene>
<reference evidence="3 4" key="1">
    <citation type="submission" date="2020-07" db="EMBL/GenBank/DDBJ databases">
        <authorList>
            <person name="Khare M."/>
        </authorList>
    </citation>
    <scope>NUCLEOTIDE SEQUENCE [LARGE SCALE GENOMIC DNA]</scope>
    <source>
        <strain evidence="3 4">P8776</strain>
    </source>
</reference>
<name>A0A838WV66_9CORY</name>
<comment type="similarity">
    <text evidence="1">Belongs to the ATP-dependent AMP-binding enzyme family.</text>
</comment>
<comment type="caution">
    <text evidence="3">The sequence shown here is derived from an EMBL/GenBank/DDBJ whole genome shotgun (WGS) entry which is preliminary data.</text>
</comment>
<dbReference type="Gene3D" id="3.40.50.12780">
    <property type="entry name" value="N-terminal domain of ligase-like"/>
    <property type="match status" value="1"/>
</dbReference>
<dbReference type="RefSeq" id="WP_181729967.1">
    <property type="nucleotide sequence ID" value="NZ_JACEOR010000419.1"/>
</dbReference>
<dbReference type="PANTHER" id="PTHR22754:SF32">
    <property type="entry name" value="DISCO-INTERACTING PROTEIN 2"/>
    <property type="match status" value="1"/>
</dbReference>
<keyword evidence="4" id="KW-1185">Reference proteome</keyword>
<dbReference type="EMBL" id="JACEOR010000419">
    <property type="protein sequence ID" value="MBA4505644.1"/>
    <property type="molecule type" value="Genomic_DNA"/>
</dbReference>
<evidence type="ECO:0000313" key="4">
    <source>
        <dbReference type="Proteomes" id="UP000580709"/>
    </source>
</evidence>
<dbReference type="Pfam" id="PF00501">
    <property type="entry name" value="AMP-binding"/>
    <property type="match status" value="1"/>
</dbReference>
<sequence>MDLGVIIQRFIDEDGNIVLPQNFTIPALTEMLYFMGAQMGNIDDTNIRYWDYSESAEGTVIEYSRREVNTRIKAVAARLMQVGEPGDRVAILASNSPEYLFGFMGAMYASQVPIPLYDPNEPGHGEHLKAVLADSAAKTVLTNKAGAPAVRAFFADLPAAERPRILLVDSLPDSLAESW</sequence>
<dbReference type="GO" id="GO:0005886">
    <property type="term" value="C:plasma membrane"/>
    <property type="evidence" value="ECO:0007669"/>
    <property type="project" value="TreeGrafter"/>
</dbReference>
<dbReference type="Proteomes" id="UP000580709">
    <property type="component" value="Unassembled WGS sequence"/>
</dbReference>
<dbReference type="AlphaFoldDB" id="A0A838WV66"/>
<proteinExistence type="inferred from homology"/>
<organism evidence="3 4">
    <name type="scientific">Corynebacterium sanguinis</name>
    <dbReference type="NCBI Taxonomy" id="2594913"/>
    <lineage>
        <taxon>Bacteria</taxon>
        <taxon>Bacillati</taxon>
        <taxon>Actinomycetota</taxon>
        <taxon>Actinomycetes</taxon>
        <taxon>Mycobacteriales</taxon>
        <taxon>Corynebacteriaceae</taxon>
        <taxon>Corynebacterium</taxon>
    </lineage>
</organism>
<protein>
    <submittedName>
        <fullName evidence="3">AMP-binding protein</fullName>
    </submittedName>
</protein>
<accession>A0A838WV66</accession>
<evidence type="ECO:0000256" key="1">
    <source>
        <dbReference type="ARBA" id="ARBA00006432"/>
    </source>
</evidence>
<dbReference type="InterPro" id="IPR042099">
    <property type="entry name" value="ANL_N_sf"/>
</dbReference>
<evidence type="ECO:0000259" key="2">
    <source>
        <dbReference type="Pfam" id="PF00501"/>
    </source>
</evidence>
<dbReference type="InterPro" id="IPR000873">
    <property type="entry name" value="AMP-dep_synth/lig_dom"/>
</dbReference>
<feature type="domain" description="AMP-dependent synthetase/ligase" evidence="2">
    <location>
        <begin position="61"/>
        <end position="157"/>
    </location>
</feature>
<dbReference type="PANTHER" id="PTHR22754">
    <property type="entry name" value="DISCO-INTERACTING PROTEIN 2 DIP2 -RELATED"/>
    <property type="match status" value="1"/>
</dbReference>
<dbReference type="GO" id="GO:0070566">
    <property type="term" value="F:adenylyltransferase activity"/>
    <property type="evidence" value="ECO:0007669"/>
    <property type="project" value="TreeGrafter"/>
</dbReference>
<dbReference type="SUPFAM" id="SSF56801">
    <property type="entry name" value="Acetyl-CoA synthetase-like"/>
    <property type="match status" value="1"/>
</dbReference>
<evidence type="ECO:0000313" key="3">
    <source>
        <dbReference type="EMBL" id="MBA4505644.1"/>
    </source>
</evidence>